<dbReference type="FunFam" id="3.20.20.120:FF:000011">
    <property type="entry name" value="D-galactonate dehydratase family member VSWAT3_13707"/>
    <property type="match status" value="1"/>
</dbReference>
<dbReference type="PANTHER" id="PTHR48080:SF6">
    <property type="entry name" value="STARVATION-SENSING PROTEIN RSPA"/>
    <property type="match status" value="1"/>
</dbReference>
<dbReference type="SMART" id="SM00922">
    <property type="entry name" value="MR_MLE"/>
    <property type="match status" value="1"/>
</dbReference>
<dbReference type="PANTHER" id="PTHR48080">
    <property type="entry name" value="D-GALACTONATE DEHYDRATASE-RELATED"/>
    <property type="match status" value="1"/>
</dbReference>
<dbReference type="InterPro" id="IPR034593">
    <property type="entry name" value="DgoD-like"/>
</dbReference>
<evidence type="ECO:0000256" key="2">
    <source>
        <dbReference type="ARBA" id="ARBA00022723"/>
    </source>
</evidence>
<sequence length="448" mass="50524">MVKLVWFIGAFKKKLLTKINSQKKGLPAIIFKVMILTFRISIALQRSDFVTPVNIKNIECFITRPDRHNLVTVRVTTDQGVTGHGCATFQQRPLAVKTLVEEYLQPLLTGRDANNIEDLWQMMNVNAYWRNGPVMNNAISGVDMALWDIKSQLAGMPLYQLFGGKSRDAIPAYSHASGDTLDALFASVDALIEQGYRHIRCQLGFYGGTPSGLHAPENPTPGAWFDQQEYMRNTVDMFRALREKYGWSLHFLHDVHERLFPQQAIQLAKQLEPYQPYFIEDILPPQQSAWLEQVRQHSCVPLAMGELFNNPSEWHDLIVNRRIDFIRCHVSQIGGITPALKLAHLCQAFGVRLAWHGPGDMTPIGVAVNTHLNIHLHNAAIQEFIPRSAMTDRVFPGAPEVKDGFIYPPVNAGIGVGFNEALAQAHPVMYRPHEWTQSRLPDGTLHTP</sequence>
<dbReference type="InterPro" id="IPR013342">
    <property type="entry name" value="Mandelate_racemase_C"/>
</dbReference>
<dbReference type="EMBL" id="KY978630">
    <property type="protein sequence ID" value="ASR82197.1"/>
    <property type="molecule type" value="Genomic_DNA"/>
</dbReference>
<protein>
    <submittedName>
        <fullName evidence="5">Starvation sensing protein RspA</fullName>
    </submittedName>
</protein>
<dbReference type="Gene3D" id="3.20.20.120">
    <property type="entry name" value="Enolase-like C-terminal domain"/>
    <property type="match status" value="1"/>
</dbReference>
<name>A0A222ZDI1_CROSK</name>
<feature type="domain" description="Mandelate racemase/muconate lactonizing enzyme C-terminal" evidence="4">
    <location>
        <begin position="181"/>
        <end position="301"/>
    </location>
</feature>
<reference evidence="5" key="2">
    <citation type="submission" date="2019-05" db="EMBL/GenBank/DDBJ databases">
        <authorList>
            <person name="Shi L."/>
            <person name="Feng J."/>
            <person name="Zhang D."/>
            <person name="Zhou D."/>
        </authorList>
    </citation>
    <scope>NUCLEOTIDE SEQUENCE</scope>
    <source>
        <strain evidence="5">505108</strain>
        <plasmid evidence="5">p505108-T6SS</plasmid>
    </source>
</reference>
<evidence type="ECO:0000256" key="1">
    <source>
        <dbReference type="ARBA" id="ARBA00010339"/>
    </source>
</evidence>
<dbReference type="InterPro" id="IPR029017">
    <property type="entry name" value="Enolase-like_N"/>
</dbReference>
<dbReference type="GO" id="GO:0000287">
    <property type="term" value="F:magnesium ion binding"/>
    <property type="evidence" value="ECO:0007669"/>
    <property type="project" value="UniProtKB-ARBA"/>
</dbReference>
<organism evidence="5">
    <name type="scientific">Cronobacter sakazakii</name>
    <name type="common">Enterobacter sakazakii</name>
    <dbReference type="NCBI Taxonomy" id="28141"/>
    <lineage>
        <taxon>Bacteria</taxon>
        <taxon>Pseudomonadati</taxon>
        <taxon>Pseudomonadota</taxon>
        <taxon>Gammaproteobacteria</taxon>
        <taxon>Enterobacterales</taxon>
        <taxon>Enterobacteriaceae</taxon>
        <taxon>Cronobacter</taxon>
    </lineage>
</organism>
<dbReference type="InterPro" id="IPR029065">
    <property type="entry name" value="Enolase_C-like"/>
</dbReference>
<dbReference type="SFLD" id="SFLDS00001">
    <property type="entry name" value="Enolase"/>
    <property type="match status" value="1"/>
</dbReference>
<proteinExistence type="inferred from homology"/>
<evidence type="ECO:0000313" key="5">
    <source>
        <dbReference type="EMBL" id="ASR82197.1"/>
    </source>
</evidence>
<dbReference type="InterPro" id="IPR034589">
    <property type="entry name" value="D-mannonate_dehydratase-like"/>
</dbReference>
<dbReference type="Gene3D" id="3.30.390.10">
    <property type="entry name" value="Enolase-like, N-terminal domain"/>
    <property type="match status" value="1"/>
</dbReference>
<dbReference type="Pfam" id="PF02746">
    <property type="entry name" value="MR_MLE_N"/>
    <property type="match status" value="1"/>
</dbReference>
<dbReference type="SUPFAM" id="SSF54826">
    <property type="entry name" value="Enolase N-terminal domain-like"/>
    <property type="match status" value="1"/>
</dbReference>
<evidence type="ECO:0000259" key="4">
    <source>
        <dbReference type="SMART" id="SM00922"/>
    </source>
</evidence>
<accession>A0A222ZDI1</accession>
<dbReference type="SFLD" id="SFLDG00033">
    <property type="entry name" value="mannonate_dehydratase"/>
    <property type="match status" value="1"/>
</dbReference>
<keyword evidence="3" id="KW-0460">Magnesium</keyword>
<evidence type="ECO:0000256" key="3">
    <source>
        <dbReference type="ARBA" id="ARBA00022842"/>
    </source>
</evidence>
<keyword evidence="5" id="KW-0614">Plasmid</keyword>
<dbReference type="InterPro" id="IPR036849">
    <property type="entry name" value="Enolase-like_C_sf"/>
</dbReference>
<keyword evidence="2" id="KW-0479">Metal-binding</keyword>
<comment type="similarity">
    <text evidence="1">Belongs to the mandelate racemase/muconate lactonizing enzyme family. GalD subfamily.</text>
</comment>
<reference evidence="5" key="1">
    <citation type="journal article" date="2018" name="Virulence">
        <title>Co-occurrence of 3 different resistance plasmids in a multi-drug resistant Cronobacter sakazakii isolate causing neonatal infections.</title>
        <authorList>
            <person name="Shi L."/>
            <person name="Liang Q."/>
            <person name="Zhan Z."/>
            <person name="Feng J."/>
            <person name="Zhao Y."/>
            <person name="Chen Y."/>
            <person name="Huang M."/>
            <person name="Tong Y."/>
            <person name="Wu W."/>
            <person name="Chen W."/>
            <person name="Li X."/>
            <person name="Yin Z."/>
            <person name="Wang J."/>
            <person name="Zhou D."/>
        </authorList>
    </citation>
    <scope>NUCLEOTIDE SEQUENCE</scope>
    <source>
        <strain evidence="5">505108</strain>
        <plasmid evidence="5">p505108-T6SS</plasmid>
    </source>
</reference>
<geneLocation type="plasmid" evidence="5">
    <name>p505108-T6SS</name>
</geneLocation>
<gene>
    <name evidence="5" type="primary">rspA</name>
</gene>
<dbReference type="Pfam" id="PF13378">
    <property type="entry name" value="MR_MLE_C"/>
    <property type="match status" value="1"/>
</dbReference>
<dbReference type="AlphaFoldDB" id="A0A222ZDI1"/>
<dbReference type="SUPFAM" id="SSF51604">
    <property type="entry name" value="Enolase C-terminal domain-like"/>
    <property type="match status" value="1"/>
</dbReference>
<dbReference type="InterPro" id="IPR013341">
    <property type="entry name" value="Mandelate_racemase_N_dom"/>
</dbReference>